<evidence type="ECO:0000259" key="1">
    <source>
        <dbReference type="Pfam" id="PF01266"/>
    </source>
</evidence>
<gene>
    <name evidence="2" type="ORF">O3P16_05780</name>
</gene>
<accession>A0ABT4UJD6</accession>
<reference evidence="2 3" key="1">
    <citation type="submission" date="2022-12" db="EMBL/GenBank/DDBJ databases">
        <title>Chitinophagaceae gen. sp. nov., a new member of the family Chitinophagaceae, isolated from soil in a chemical factory.</title>
        <authorList>
            <person name="Ke Z."/>
        </authorList>
    </citation>
    <scope>NUCLEOTIDE SEQUENCE [LARGE SCALE GENOMIC DNA]</scope>
    <source>
        <strain evidence="2 3">LY-5</strain>
    </source>
</reference>
<dbReference type="SUPFAM" id="SSF51905">
    <property type="entry name" value="FAD/NAD(P)-binding domain"/>
    <property type="match status" value="1"/>
</dbReference>
<comment type="caution">
    <text evidence="2">The sequence shown here is derived from an EMBL/GenBank/DDBJ whole genome shotgun (WGS) entry which is preliminary data.</text>
</comment>
<evidence type="ECO:0000313" key="2">
    <source>
        <dbReference type="EMBL" id="MDA3614308.1"/>
    </source>
</evidence>
<protein>
    <submittedName>
        <fullName evidence="2">FAD-dependent oxidoreductase</fullName>
    </submittedName>
</protein>
<evidence type="ECO:0000313" key="3">
    <source>
        <dbReference type="Proteomes" id="UP001210231"/>
    </source>
</evidence>
<feature type="domain" description="FAD dependent oxidoreductase" evidence="1">
    <location>
        <begin position="16"/>
        <end position="368"/>
    </location>
</feature>
<dbReference type="PANTHER" id="PTHR13847">
    <property type="entry name" value="SARCOSINE DEHYDROGENASE-RELATED"/>
    <property type="match status" value="1"/>
</dbReference>
<proteinExistence type="predicted"/>
<dbReference type="Gene3D" id="3.50.50.60">
    <property type="entry name" value="FAD/NAD(P)-binding domain"/>
    <property type="match status" value="1"/>
</dbReference>
<dbReference type="PANTHER" id="PTHR13847:SF281">
    <property type="entry name" value="FAD DEPENDENT OXIDOREDUCTASE DOMAIN-CONTAINING PROTEIN"/>
    <property type="match status" value="1"/>
</dbReference>
<dbReference type="Proteomes" id="UP001210231">
    <property type="component" value="Unassembled WGS sequence"/>
</dbReference>
<organism evidence="2 3">
    <name type="scientific">Polluticaenibacter yanchengensis</name>
    <dbReference type="NCBI Taxonomy" id="3014562"/>
    <lineage>
        <taxon>Bacteria</taxon>
        <taxon>Pseudomonadati</taxon>
        <taxon>Bacteroidota</taxon>
        <taxon>Chitinophagia</taxon>
        <taxon>Chitinophagales</taxon>
        <taxon>Chitinophagaceae</taxon>
        <taxon>Polluticaenibacter</taxon>
    </lineage>
</organism>
<dbReference type="Gene3D" id="3.30.9.10">
    <property type="entry name" value="D-Amino Acid Oxidase, subunit A, domain 2"/>
    <property type="match status" value="1"/>
</dbReference>
<dbReference type="EMBL" id="JAQGEF010000005">
    <property type="protein sequence ID" value="MDA3614308.1"/>
    <property type="molecule type" value="Genomic_DNA"/>
</dbReference>
<sequence length="372" mass="41676">MNLSFWELDTYFSNVDFVIIGSGIVGLSTAYHLKQKYPSSRILILEKGMLPEGASTKNAGFACFGTLSEVLGYLKNHTREEVYTLIKRRYKGLNKLRQLLGDNTIDYNNFGGYEIFRTEDKSLYETAKASIEAVNKWLYPVFNSKAFEISQADFGFSNTIGMIESKPEGQIDTGKMMQAFIKLVQATGVRILNNVEVSDISDHQSGVELKLNNGFTFSARKVFLCTNAFTKKLYDLDVVPARAQVLITRPIHELKIKGCFHIDEGYYYFRNIGNRVLFGGARNLDLAGETTTEFGVTNQVQHQLEHYLKTIILPGQPFEIEHRWSGIMGMGSSRHPIIKQLSENVYCGVRLTGTGIAIGSLVGEELAGLLDD</sequence>
<dbReference type="InterPro" id="IPR006076">
    <property type="entry name" value="FAD-dep_OxRdtase"/>
</dbReference>
<dbReference type="InterPro" id="IPR036188">
    <property type="entry name" value="FAD/NAD-bd_sf"/>
</dbReference>
<keyword evidence="3" id="KW-1185">Reference proteome</keyword>
<dbReference type="RefSeq" id="WP_407030636.1">
    <property type="nucleotide sequence ID" value="NZ_JAQGEF010000005.1"/>
</dbReference>
<dbReference type="Pfam" id="PF01266">
    <property type="entry name" value="DAO"/>
    <property type="match status" value="1"/>
</dbReference>
<name>A0ABT4UJD6_9BACT</name>